<keyword evidence="3" id="KW-0812">Transmembrane</keyword>
<evidence type="ECO:0000313" key="6">
    <source>
        <dbReference type="Proteomes" id="UP001595791"/>
    </source>
</evidence>
<dbReference type="Pfam" id="PF00015">
    <property type="entry name" value="MCPsignal"/>
    <property type="match status" value="1"/>
</dbReference>
<sequence length="494" mass="52621">MTIASAFGDVIDWFIPDSVKQHPIDLSRARNLVGASLLASLCVPIFSLSYFRLNHAAMAWGIVIAGGLMIMISLLMKLTGALVLLREYGLAVFFGMVVWMCYVNGGIESSSASWFLLVPVAAMFLGGRRSSIFWTGCTLLAIVLFSLAHSHGWPLPKSPLAASLHAQLQTRSLFALTLVLFCLALIFEVGKTRSFAKIEQARAAAERSNEAIERMLGQVTQTIGTASGQSTEINERSRSISEAMRHQAKETDAMAQLIDRIAGLTVTSVEQSQRAADEAGQAGRLAQESGVAMTRTLEDLDAASRAVGHSAERIEDLGRRSGEIGHIVQVISEIADQTNLLALNAAIEAARAGESGRGFAVVADEVRKLAERTTVATREIGDKVGKILTGTSEAMEAMREGTSRMAAINAHAAEADAKLRAIIAGTEQVAGLIKDVAGNEAQQSNRIQEIAQDIAGLRADVLAASESTAAIAAAVKTLDTTVHDLDQLASQLRT</sequence>
<dbReference type="PROSITE" id="PS50111">
    <property type="entry name" value="CHEMOTAXIS_TRANSDUC_2"/>
    <property type="match status" value="1"/>
</dbReference>
<evidence type="ECO:0000256" key="1">
    <source>
        <dbReference type="ARBA" id="ARBA00023224"/>
    </source>
</evidence>
<dbReference type="RefSeq" id="WP_378159743.1">
    <property type="nucleotide sequence ID" value="NZ_JBHSBU010000001.1"/>
</dbReference>
<feature type="transmembrane region" description="Helical" evidence="3">
    <location>
        <begin position="57"/>
        <end position="76"/>
    </location>
</feature>
<accession>A0ABV8MKY8</accession>
<dbReference type="EMBL" id="JBHSBU010000001">
    <property type="protein sequence ID" value="MFC4157763.1"/>
    <property type="molecule type" value="Genomic_DNA"/>
</dbReference>
<feature type="transmembrane region" description="Helical" evidence="3">
    <location>
        <begin position="32"/>
        <end position="51"/>
    </location>
</feature>
<dbReference type="Gene3D" id="1.10.287.950">
    <property type="entry name" value="Methyl-accepting chemotaxis protein"/>
    <property type="match status" value="1"/>
</dbReference>
<protein>
    <submittedName>
        <fullName evidence="5">Methyl-accepting chemotaxis protein</fullName>
    </submittedName>
</protein>
<evidence type="ECO:0000259" key="4">
    <source>
        <dbReference type="PROSITE" id="PS50111"/>
    </source>
</evidence>
<dbReference type="InterPro" id="IPR004089">
    <property type="entry name" value="MCPsignal_dom"/>
</dbReference>
<feature type="domain" description="Methyl-accepting transducer" evidence="4">
    <location>
        <begin position="222"/>
        <end position="458"/>
    </location>
</feature>
<comment type="caution">
    <text evidence="5">The sequence shown here is derived from an EMBL/GenBank/DDBJ whole genome shotgun (WGS) entry which is preliminary data.</text>
</comment>
<dbReference type="Proteomes" id="UP001595791">
    <property type="component" value="Unassembled WGS sequence"/>
</dbReference>
<keyword evidence="3" id="KW-0472">Membrane</keyword>
<feature type="transmembrane region" description="Helical" evidence="3">
    <location>
        <begin position="172"/>
        <end position="190"/>
    </location>
</feature>
<evidence type="ECO:0000256" key="3">
    <source>
        <dbReference type="SAM" id="Phobius"/>
    </source>
</evidence>
<keyword evidence="6" id="KW-1185">Reference proteome</keyword>
<dbReference type="SMART" id="SM00283">
    <property type="entry name" value="MA"/>
    <property type="match status" value="1"/>
</dbReference>
<keyword evidence="1 2" id="KW-0807">Transducer</keyword>
<reference evidence="6" key="1">
    <citation type="journal article" date="2019" name="Int. J. Syst. Evol. Microbiol.">
        <title>The Global Catalogue of Microorganisms (GCM) 10K type strain sequencing project: providing services to taxonomists for standard genome sequencing and annotation.</title>
        <authorList>
            <consortium name="The Broad Institute Genomics Platform"/>
            <consortium name="The Broad Institute Genome Sequencing Center for Infectious Disease"/>
            <person name="Wu L."/>
            <person name="Ma J."/>
        </authorList>
    </citation>
    <scope>NUCLEOTIDE SEQUENCE [LARGE SCALE GENOMIC DNA]</scope>
    <source>
        <strain evidence="6">LMG 29894</strain>
    </source>
</reference>
<feature type="transmembrane region" description="Helical" evidence="3">
    <location>
        <begin position="132"/>
        <end position="152"/>
    </location>
</feature>
<evidence type="ECO:0000256" key="2">
    <source>
        <dbReference type="PROSITE-ProRule" id="PRU00284"/>
    </source>
</evidence>
<dbReference type="SUPFAM" id="SSF58104">
    <property type="entry name" value="Methyl-accepting chemotaxis protein (MCP) signaling domain"/>
    <property type="match status" value="1"/>
</dbReference>
<evidence type="ECO:0000313" key="5">
    <source>
        <dbReference type="EMBL" id="MFC4157763.1"/>
    </source>
</evidence>
<organism evidence="5 6">
    <name type="scientific">Chitinimonas lacunae</name>
    <dbReference type="NCBI Taxonomy" id="1963018"/>
    <lineage>
        <taxon>Bacteria</taxon>
        <taxon>Pseudomonadati</taxon>
        <taxon>Pseudomonadota</taxon>
        <taxon>Betaproteobacteria</taxon>
        <taxon>Neisseriales</taxon>
        <taxon>Chitinibacteraceae</taxon>
        <taxon>Chitinimonas</taxon>
    </lineage>
</organism>
<dbReference type="PANTHER" id="PTHR32089">
    <property type="entry name" value="METHYL-ACCEPTING CHEMOTAXIS PROTEIN MCPB"/>
    <property type="match status" value="1"/>
</dbReference>
<name>A0ABV8MKY8_9NEIS</name>
<dbReference type="PANTHER" id="PTHR32089:SF112">
    <property type="entry name" value="LYSOZYME-LIKE PROTEIN-RELATED"/>
    <property type="match status" value="1"/>
</dbReference>
<proteinExistence type="predicted"/>
<keyword evidence="3" id="KW-1133">Transmembrane helix</keyword>
<gene>
    <name evidence="5" type="ORF">ACFOW7_00195</name>
</gene>
<dbReference type="CDD" id="cd11386">
    <property type="entry name" value="MCP_signal"/>
    <property type="match status" value="1"/>
</dbReference>